<evidence type="ECO:0000313" key="4">
    <source>
        <dbReference type="EMBL" id="KAK9914853.1"/>
    </source>
</evidence>
<dbReference type="PANTHER" id="PTHR12289:SF41">
    <property type="entry name" value="FAILED AXON CONNECTIONS-RELATED"/>
    <property type="match status" value="1"/>
</dbReference>
<dbReference type="SFLD" id="SFLDG01180">
    <property type="entry name" value="SUF1"/>
    <property type="match status" value="1"/>
</dbReference>
<dbReference type="SFLD" id="SFLDG01200">
    <property type="entry name" value="SUF1.1"/>
    <property type="match status" value="1"/>
</dbReference>
<dbReference type="Pfam" id="PF17172">
    <property type="entry name" value="GST_N_4"/>
    <property type="match status" value="1"/>
</dbReference>
<feature type="transmembrane region" description="Helical" evidence="2">
    <location>
        <begin position="12"/>
        <end position="31"/>
    </location>
</feature>
<dbReference type="PANTHER" id="PTHR12289">
    <property type="entry name" value="METAXIN RELATED"/>
    <property type="match status" value="1"/>
</dbReference>
<dbReference type="Gene3D" id="1.20.1050.10">
    <property type="match status" value="1"/>
</dbReference>
<evidence type="ECO:0000313" key="5">
    <source>
        <dbReference type="Proteomes" id="UP001491310"/>
    </source>
</evidence>
<gene>
    <name evidence="4" type="ORF">WJX75_001317</name>
</gene>
<dbReference type="InterPro" id="IPR040079">
    <property type="entry name" value="Glutathione_S-Trfase"/>
</dbReference>
<dbReference type="InterPro" id="IPR010987">
    <property type="entry name" value="Glutathione-S-Trfase_C-like"/>
</dbReference>
<organism evidence="4 5">
    <name type="scientific">Coccomyxa subellipsoidea</name>
    <dbReference type="NCBI Taxonomy" id="248742"/>
    <lineage>
        <taxon>Eukaryota</taxon>
        <taxon>Viridiplantae</taxon>
        <taxon>Chlorophyta</taxon>
        <taxon>core chlorophytes</taxon>
        <taxon>Trebouxiophyceae</taxon>
        <taxon>Trebouxiophyceae incertae sedis</taxon>
        <taxon>Coccomyxaceae</taxon>
        <taxon>Coccomyxa</taxon>
    </lineage>
</organism>
<dbReference type="Proteomes" id="UP001491310">
    <property type="component" value="Unassembled WGS sequence"/>
</dbReference>
<keyword evidence="2" id="KW-1133">Transmembrane helix</keyword>
<dbReference type="InterPro" id="IPR036249">
    <property type="entry name" value="Thioredoxin-like_sf"/>
</dbReference>
<dbReference type="InterPro" id="IPR026928">
    <property type="entry name" value="FAX/IsoI-like"/>
</dbReference>
<evidence type="ECO:0000256" key="1">
    <source>
        <dbReference type="ARBA" id="ARBA00006475"/>
    </source>
</evidence>
<comment type="caution">
    <text evidence="4">The sequence shown here is derived from an EMBL/GenBank/DDBJ whole genome shotgun (WGS) entry which is preliminary data.</text>
</comment>
<proteinExistence type="inferred from homology"/>
<dbReference type="SUPFAM" id="SSF47616">
    <property type="entry name" value="GST C-terminal domain-like"/>
    <property type="match status" value="1"/>
</dbReference>
<keyword evidence="2" id="KW-0812">Transmembrane</keyword>
<evidence type="ECO:0000259" key="3">
    <source>
        <dbReference type="PROSITE" id="PS50405"/>
    </source>
</evidence>
<accession>A0ABR2YT08</accession>
<dbReference type="InterPro" id="IPR050931">
    <property type="entry name" value="Mito_Protein_Transport_Metaxin"/>
</dbReference>
<dbReference type="Gene3D" id="3.40.30.10">
    <property type="entry name" value="Glutaredoxin"/>
    <property type="match status" value="1"/>
</dbReference>
<dbReference type="InterPro" id="IPR033468">
    <property type="entry name" value="Metaxin_GST"/>
</dbReference>
<dbReference type="SFLD" id="SFLDS00019">
    <property type="entry name" value="Glutathione_Transferase_(cytos"/>
    <property type="match status" value="1"/>
</dbReference>
<protein>
    <recommendedName>
        <fullName evidence="3">GST C-terminal domain-containing protein</fullName>
    </recommendedName>
</protein>
<dbReference type="SUPFAM" id="SSF52833">
    <property type="entry name" value="Thioredoxin-like"/>
    <property type="match status" value="1"/>
</dbReference>
<dbReference type="InterPro" id="IPR012336">
    <property type="entry name" value="Thioredoxin-like_fold"/>
</dbReference>
<evidence type="ECO:0000256" key="2">
    <source>
        <dbReference type="SAM" id="Phobius"/>
    </source>
</evidence>
<dbReference type="CDD" id="cd03193">
    <property type="entry name" value="GST_C_Metaxin"/>
    <property type="match status" value="1"/>
</dbReference>
<dbReference type="InterPro" id="IPR036282">
    <property type="entry name" value="Glutathione-S-Trfase_C_sf"/>
</dbReference>
<dbReference type="Pfam" id="PF17171">
    <property type="entry name" value="GST_C_6"/>
    <property type="match status" value="1"/>
</dbReference>
<dbReference type="PROSITE" id="PS50405">
    <property type="entry name" value="GST_CTER"/>
    <property type="match status" value="1"/>
</dbReference>
<reference evidence="4 5" key="1">
    <citation type="journal article" date="2024" name="Nat. Commun.">
        <title>Phylogenomics reveals the evolutionary origins of lichenization in chlorophyte algae.</title>
        <authorList>
            <person name="Puginier C."/>
            <person name="Libourel C."/>
            <person name="Otte J."/>
            <person name="Skaloud P."/>
            <person name="Haon M."/>
            <person name="Grisel S."/>
            <person name="Petersen M."/>
            <person name="Berrin J.G."/>
            <person name="Delaux P.M."/>
            <person name="Dal Grande F."/>
            <person name="Keller J."/>
        </authorList>
    </citation>
    <scope>NUCLEOTIDE SEQUENCE [LARGE SCALE GENOMIC DNA]</scope>
    <source>
        <strain evidence="4 5">SAG 216-7</strain>
    </source>
</reference>
<keyword evidence="2" id="KW-0472">Membrane</keyword>
<name>A0ABR2YT08_9CHLO</name>
<dbReference type="EMBL" id="JALJOT010000005">
    <property type="protein sequence ID" value="KAK9914853.1"/>
    <property type="molecule type" value="Genomic_DNA"/>
</dbReference>
<sequence>MTRFPDVNWSNVKSPVVATTAIAGVLGVWLWSRWKRDATPTAVPDTVQLGRRSDEITLIGFPRVSDVVSSCSPYVAKVEAWLRFVGLPYTRKNGAPSDSPKGQLPVILHGKNTIGDSYFIIKYLEQTYPEVVMQASPEEQAMSVAVQHLVDDFLNKGLGYYRWVHPEGWEGVKRHFLKEVPQPMRAWLLERMRPKVRSAMTIQGLARHSERDILWMLDEALAALSAILGGKKYILGNQPCIADACAFGFLDSVLFDTECIAPELREAAMQYDNLVSYTERIRCAYFEGELTWEETASFGS</sequence>
<comment type="similarity">
    <text evidence="1">Belongs to the FAX family.</text>
</comment>
<feature type="domain" description="GST C-terminal" evidence="3">
    <location>
        <begin position="136"/>
        <end position="300"/>
    </location>
</feature>
<keyword evidence="5" id="KW-1185">Reference proteome</keyword>